<feature type="region of interest" description="Disordered" evidence="9">
    <location>
        <begin position="1276"/>
        <end position="1361"/>
    </location>
</feature>
<dbReference type="PROSITE" id="PS50330">
    <property type="entry name" value="UIM"/>
    <property type="match status" value="1"/>
</dbReference>
<dbReference type="InterPro" id="IPR016035">
    <property type="entry name" value="Acyl_Trfase/lysoPLipase"/>
</dbReference>
<dbReference type="CDD" id="cd07199">
    <property type="entry name" value="Pat17_PNPLA8_PNPLA9_like"/>
    <property type="match status" value="1"/>
</dbReference>
<accession>A0A6A6SSY3</accession>
<feature type="compositionally biased region" description="Pro residues" evidence="9">
    <location>
        <begin position="15"/>
        <end position="26"/>
    </location>
</feature>
<feature type="domain" description="PNPLA" evidence="11">
    <location>
        <begin position="790"/>
        <end position="994"/>
    </location>
</feature>
<evidence type="ECO:0008006" key="14">
    <source>
        <dbReference type="Google" id="ProtNLM"/>
    </source>
</evidence>
<protein>
    <recommendedName>
        <fullName evidence="14">FabD/lysophospholipase-like protein</fullName>
    </recommendedName>
</protein>
<dbReference type="Proteomes" id="UP000799324">
    <property type="component" value="Unassembled WGS sequence"/>
</dbReference>
<dbReference type="SUPFAM" id="SSF52540">
    <property type="entry name" value="P-loop containing nucleoside triphosphate hydrolases"/>
    <property type="match status" value="1"/>
</dbReference>
<dbReference type="InterPro" id="IPR003903">
    <property type="entry name" value="UIM_dom"/>
</dbReference>
<name>A0A6A6SSY3_9PLEO</name>
<dbReference type="EMBL" id="MU004448">
    <property type="protein sequence ID" value="KAF2650662.1"/>
    <property type="molecule type" value="Genomic_DNA"/>
</dbReference>
<dbReference type="PROSITE" id="PS00518">
    <property type="entry name" value="ZF_RING_1"/>
    <property type="match status" value="1"/>
</dbReference>
<evidence type="ECO:0000256" key="4">
    <source>
        <dbReference type="ARBA" id="ARBA00022833"/>
    </source>
</evidence>
<feature type="short sequence motif" description="DGA/G" evidence="8">
    <location>
        <begin position="981"/>
        <end position="983"/>
    </location>
</feature>
<dbReference type="GO" id="GO:0047499">
    <property type="term" value="F:calcium-independent phospholipase A2 activity"/>
    <property type="evidence" value="ECO:0007669"/>
    <property type="project" value="TreeGrafter"/>
</dbReference>
<evidence type="ECO:0000256" key="1">
    <source>
        <dbReference type="ARBA" id="ARBA00022723"/>
    </source>
</evidence>
<dbReference type="PROSITE" id="PS51635">
    <property type="entry name" value="PNPLA"/>
    <property type="match status" value="1"/>
</dbReference>
<feature type="compositionally biased region" description="Low complexity" evidence="9">
    <location>
        <begin position="27"/>
        <end position="48"/>
    </location>
</feature>
<evidence type="ECO:0000256" key="5">
    <source>
        <dbReference type="ARBA" id="ARBA00022963"/>
    </source>
</evidence>
<evidence type="ECO:0000256" key="8">
    <source>
        <dbReference type="PROSITE-ProRule" id="PRU01161"/>
    </source>
</evidence>
<dbReference type="PANTHER" id="PTHR24185:SF1">
    <property type="entry name" value="CALCIUM-INDEPENDENT PHOSPHOLIPASE A2-GAMMA"/>
    <property type="match status" value="1"/>
</dbReference>
<dbReference type="PROSITE" id="PS50089">
    <property type="entry name" value="ZF_RING_2"/>
    <property type="match status" value="1"/>
</dbReference>
<dbReference type="InterPro" id="IPR027417">
    <property type="entry name" value="P-loop_NTPase"/>
</dbReference>
<dbReference type="InterPro" id="IPR017907">
    <property type="entry name" value="Znf_RING_CS"/>
</dbReference>
<reference evidence="12" key="1">
    <citation type="journal article" date="2020" name="Stud. Mycol.">
        <title>101 Dothideomycetes genomes: a test case for predicting lifestyles and emergence of pathogens.</title>
        <authorList>
            <person name="Haridas S."/>
            <person name="Albert R."/>
            <person name="Binder M."/>
            <person name="Bloem J."/>
            <person name="Labutti K."/>
            <person name="Salamov A."/>
            <person name="Andreopoulos B."/>
            <person name="Baker S."/>
            <person name="Barry K."/>
            <person name="Bills G."/>
            <person name="Bluhm B."/>
            <person name="Cannon C."/>
            <person name="Castanera R."/>
            <person name="Culley D."/>
            <person name="Daum C."/>
            <person name="Ezra D."/>
            <person name="Gonzalez J."/>
            <person name="Henrissat B."/>
            <person name="Kuo A."/>
            <person name="Liang C."/>
            <person name="Lipzen A."/>
            <person name="Lutzoni F."/>
            <person name="Magnuson J."/>
            <person name="Mondo S."/>
            <person name="Nolan M."/>
            <person name="Ohm R."/>
            <person name="Pangilinan J."/>
            <person name="Park H.-J."/>
            <person name="Ramirez L."/>
            <person name="Alfaro M."/>
            <person name="Sun H."/>
            <person name="Tritt A."/>
            <person name="Yoshinaga Y."/>
            <person name="Zwiers L.-H."/>
            <person name="Turgeon B."/>
            <person name="Goodwin S."/>
            <person name="Spatafora J."/>
            <person name="Crous P."/>
            <person name="Grigoriev I."/>
        </authorList>
    </citation>
    <scope>NUCLEOTIDE SEQUENCE</scope>
    <source>
        <strain evidence="12">CBS 122681</strain>
    </source>
</reference>
<gene>
    <name evidence="12" type="ORF">K491DRAFT_697115</name>
</gene>
<dbReference type="Pfam" id="PF01734">
    <property type="entry name" value="Patatin"/>
    <property type="match status" value="1"/>
</dbReference>
<organism evidence="12 13">
    <name type="scientific">Lophiostoma macrostomum CBS 122681</name>
    <dbReference type="NCBI Taxonomy" id="1314788"/>
    <lineage>
        <taxon>Eukaryota</taxon>
        <taxon>Fungi</taxon>
        <taxon>Dikarya</taxon>
        <taxon>Ascomycota</taxon>
        <taxon>Pezizomycotina</taxon>
        <taxon>Dothideomycetes</taxon>
        <taxon>Pleosporomycetidae</taxon>
        <taxon>Pleosporales</taxon>
        <taxon>Lophiostomataceae</taxon>
        <taxon>Lophiostoma</taxon>
    </lineage>
</organism>
<feature type="compositionally biased region" description="Basic residues" evidence="9">
    <location>
        <begin position="1301"/>
        <end position="1310"/>
    </location>
</feature>
<feature type="active site" description="Nucleophile" evidence="8">
    <location>
        <position position="830"/>
    </location>
</feature>
<feature type="short sequence motif" description="GXGXXG" evidence="8">
    <location>
        <begin position="794"/>
        <end position="799"/>
    </location>
</feature>
<dbReference type="GO" id="GO:0008270">
    <property type="term" value="F:zinc ion binding"/>
    <property type="evidence" value="ECO:0007669"/>
    <property type="project" value="UniProtKB-KW"/>
</dbReference>
<evidence type="ECO:0000256" key="9">
    <source>
        <dbReference type="SAM" id="MobiDB-lite"/>
    </source>
</evidence>
<dbReference type="GO" id="GO:0019369">
    <property type="term" value="P:arachidonate metabolic process"/>
    <property type="evidence" value="ECO:0007669"/>
    <property type="project" value="TreeGrafter"/>
</dbReference>
<evidence type="ECO:0000259" key="11">
    <source>
        <dbReference type="PROSITE" id="PS51635"/>
    </source>
</evidence>
<evidence type="ECO:0000259" key="10">
    <source>
        <dbReference type="PROSITE" id="PS50089"/>
    </source>
</evidence>
<feature type="compositionally biased region" description="Polar residues" evidence="9">
    <location>
        <begin position="49"/>
        <end position="63"/>
    </location>
</feature>
<keyword evidence="1" id="KW-0479">Metal-binding</keyword>
<evidence type="ECO:0000256" key="3">
    <source>
        <dbReference type="ARBA" id="ARBA00022801"/>
    </source>
</evidence>
<dbReference type="GO" id="GO:0046486">
    <property type="term" value="P:glycerolipid metabolic process"/>
    <property type="evidence" value="ECO:0007669"/>
    <property type="project" value="UniProtKB-ARBA"/>
</dbReference>
<evidence type="ECO:0000313" key="13">
    <source>
        <dbReference type="Proteomes" id="UP000799324"/>
    </source>
</evidence>
<keyword evidence="5 8" id="KW-0442">Lipid degradation</keyword>
<proteinExistence type="predicted"/>
<dbReference type="PANTHER" id="PTHR24185">
    <property type="entry name" value="CALCIUM-INDEPENDENT PHOSPHOLIPASE A2-GAMMA"/>
    <property type="match status" value="1"/>
</dbReference>
<dbReference type="SUPFAM" id="SSF52151">
    <property type="entry name" value="FabD/lysophospholipase-like"/>
    <property type="match status" value="1"/>
</dbReference>
<keyword evidence="13" id="KW-1185">Reference proteome</keyword>
<dbReference type="GO" id="GO:0016042">
    <property type="term" value="P:lipid catabolic process"/>
    <property type="evidence" value="ECO:0007669"/>
    <property type="project" value="UniProtKB-UniRule"/>
</dbReference>
<evidence type="ECO:0000256" key="2">
    <source>
        <dbReference type="ARBA" id="ARBA00022771"/>
    </source>
</evidence>
<feature type="domain" description="RING-type" evidence="10">
    <location>
        <begin position="721"/>
        <end position="767"/>
    </location>
</feature>
<feature type="compositionally biased region" description="Basic and acidic residues" evidence="9">
    <location>
        <begin position="1338"/>
        <end position="1348"/>
    </location>
</feature>
<keyword evidence="6 8" id="KW-0443">Lipid metabolism</keyword>
<dbReference type="OrthoDB" id="194358at2759"/>
<dbReference type="InterPro" id="IPR001841">
    <property type="entry name" value="Znf_RING"/>
</dbReference>
<sequence length="1421" mass="161090">MSGPNYRKPQERPPSVAPPRPPPPRPTTLVPAEIPVSRTANSSRASARPGTSATVRYSPSSHATPYAVAPASHPDEPAQPSTKSKCESCELLHKRTWNCSYCDMNFCDPCWNIQGPHKPGRKGPDGLPHEKADPNIVQRLKEILTPPTDQAEQQSLHVDDDDTTWFGVGRDNNGHSIFEDYGRYATMMADSNTGEHKSRYPQLVSFIGQTGAGKSTLIKMLIDQQERRERYQRKNTFPSPVVGSIRNENVPTSGDVHLYADPKWYFGEYPMLYADCEGLEGGEIMPISAQLRSAPIIYKGKDHNIFDHRVRNKLKVGRGSQRNLDWADSPEKSKRQYAVTELYPRLLYTFSDVIVFVLRNSKTFESSVLSKLIEWASAAMEKSLNQPTLPHAVIALNATDMGVDENEWDPKHATDALMSTVADAINRDPSYQSHADFWRNRGKRVRTMKDLLECYYSSITVVRIPVKGRYMKIDEQVQKLHKTLFQRCNESFRAKRKSRMLSNSEELNVYLQCAFDHFSHDLDTPFNFMDAGFKISAIPLDLGGNILKLAVAIRDCRRFTDPRNIFNELSWFVASCISLDIVRQGSLKGPAEQILQNFYMDYCDSALDDFCAVFWPCTFSNKKGKCVNVAERHTKGHQNSKGQIIGTGPYESTFTFESYADTWLDMLHQHILHFEAKVQEQLLINQATDELNVTTALHLTGVKRFYQHLGGADKFISHSVCFCCLREMAEHPLPCGHILCTRCVRVYGSPSERLSGMYVVTSCPLHDTTGVFPAQWGIYFKPELAGVRILSLDGGGIRGIAILETLRQVELELGKRIPVQDFFDLIVGTSTGGIIALGIGLKNWSIEYSIALFMKLVDQAFTRRLGGIRFGTRKYKTEPLEQCLKENFKDELMFGGTEEYSISYGSYGRKVAVTASCETAEQAVIFTNYNRPDDEQINYRMERPDDPRHEMKLWEAARATSAAPTFFRPFVNSRTKEGYIDGAIFHNNPVRIANYESKLIWPDVEELHPDILLSIGTAHNGKHTDGNPGLSALDQRRVQHRKKLTKERPKERKPSGLNPLAEVQSWLYLMFKRMDDILDAESIWRDFRKDIITNSSGIESQRYQRLNPKVKSRTPKMDDKRELNKLDAEVKEALAKYSMKNKIRAIAYRLITSSFYFEKSGPPRETDDHFVVQGTILCRFATGSNNLRNMGHLLQERQLKSFQPYFSIHETTFEGSAQQIEISPDFIHRMTAFGSFDVGSIAIPVSSQTGSISIDLYLTSERTLVFPISGFPRNLADSAPLKKEKPTSPNPERSAMATSRHSVRRKRTMRPHLYDKRPASDVSSDSYEFPETPSDVSDWTRRRNEARRPPPKALIPLDSPPVYELDGATSFVASPLDDEDEELLQAIERREAENMRSLVRSATGTDEEELERAIQLSLVEQ</sequence>
<evidence type="ECO:0000256" key="6">
    <source>
        <dbReference type="ARBA" id="ARBA00023098"/>
    </source>
</evidence>
<dbReference type="GO" id="GO:0016020">
    <property type="term" value="C:membrane"/>
    <property type="evidence" value="ECO:0007669"/>
    <property type="project" value="TreeGrafter"/>
</dbReference>
<feature type="region of interest" description="Disordered" evidence="9">
    <location>
        <begin position="1"/>
        <end position="83"/>
    </location>
</feature>
<keyword evidence="2 7" id="KW-0863">Zinc-finger</keyword>
<keyword evidence="4" id="KW-0862">Zinc</keyword>
<evidence type="ECO:0000256" key="7">
    <source>
        <dbReference type="PROSITE-ProRule" id="PRU00175"/>
    </source>
</evidence>
<dbReference type="InterPro" id="IPR002641">
    <property type="entry name" value="PNPLA_dom"/>
</dbReference>
<feature type="active site" description="Proton acceptor" evidence="8">
    <location>
        <position position="981"/>
    </location>
</feature>
<keyword evidence="3 8" id="KW-0378">Hydrolase</keyword>
<evidence type="ECO:0000313" key="12">
    <source>
        <dbReference type="EMBL" id="KAF2650662.1"/>
    </source>
</evidence>
<feature type="region of interest" description="Disordered" evidence="9">
    <location>
        <begin position="1398"/>
        <end position="1421"/>
    </location>
</feature>
<feature type="short sequence motif" description="GXSXG" evidence="8">
    <location>
        <begin position="828"/>
        <end position="832"/>
    </location>
</feature>
<dbReference type="Gene3D" id="3.40.1090.10">
    <property type="entry name" value="Cytosolic phospholipase A2 catalytic domain"/>
    <property type="match status" value="1"/>
</dbReference>